<proteinExistence type="predicted"/>
<dbReference type="InterPro" id="IPR054186">
    <property type="entry name" value="DUF6891"/>
</dbReference>
<reference evidence="2" key="1">
    <citation type="submission" date="2023-03" db="EMBL/GenBank/DDBJ databases">
        <title>Chitinimonas shenzhenensis gen. nov., sp. nov., a novel member of family Burkholderiaceae isolated from activated sludge collected in Shen Zhen, China.</title>
        <authorList>
            <person name="Wang X."/>
        </authorList>
    </citation>
    <scope>NUCLEOTIDE SEQUENCE</scope>
    <source>
        <strain evidence="2">DQS-5</strain>
    </source>
</reference>
<dbReference type="Pfam" id="PF21831">
    <property type="entry name" value="DUF6891"/>
    <property type="match status" value="1"/>
</dbReference>
<sequence length="186" mass="20260">MNQEIVDAVRRLVWSGLFPGDEIPEIVHEVFAEEKLDRKAVSSQIASELARKAEAERSWPNKTDCDRLDSAFDTLDDGGIIALQNAGYTHEDGVSECSEVYHDRGGAKSGITGYCFYHGQDLEQAVDGQGLYIAVGAFSGKEADKQAVAAKVVEVLQKKGLNAKWSGSAGARIELPEFRWQKRGGG</sequence>
<dbReference type="Proteomes" id="UP001172778">
    <property type="component" value="Unassembled WGS sequence"/>
</dbReference>
<gene>
    <name evidence="2" type="ORF">PZA18_18325</name>
</gene>
<evidence type="ECO:0000313" key="2">
    <source>
        <dbReference type="EMBL" id="MDK2126003.1"/>
    </source>
</evidence>
<evidence type="ECO:0000259" key="1">
    <source>
        <dbReference type="Pfam" id="PF21831"/>
    </source>
</evidence>
<keyword evidence="3" id="KW-1185">Reference proteome</keyword>
<organism evidence="2 3">
    <name type="scientific">Parachitinimonas caeni</name>
    <dbReference type="NCBI Taxonomy" id="3031301"/>
    <lineage>
        <taxon>Bacteria</taxon>
        <taxon>Pseudomonadati</taxon>
        <taxon>Pseudomonadota</taxon>
        <taxon>Betaproteobacteria</taxon>
        <taxon>Neisseriales</taxon>
        <taxon>Chitinibacteraceae</taxon>
        <taxon>Parachitinimonas</taxon>
    </lineage>
</organism>
<dbReference type="EMBL" id="JARRAF010000028">
    <property type="protein sequence ID" value="MDK2126003.1"/>
    <property type="molecule type" value="Genomic_DNA"/>
</dbReference>
<comment type="caution">
    <text evidence="2">The sequence shown here is derived from an EMBL/GenBank/DDBJ whole genome shotgun (WGS) entry which is preliminary data.</text>
</comment>
<name>A0ABT7E120_9NEIS</name>
<evidence type="ECO:0000313" key="3">
    <source>
        <dbReference type="Proteomes" id="UP001172778"/>
    </source>
</evidence>
<protein>
    <recommendedName>
        <fullName evidence="1">DUF6891 domain-containing protein</fullName>
    </recommendedName>
</protein>
<dbReference type="RefSeq" id="WP_284102317.1">
    <property type="nucleotide sequence ID" value="NZ_JARRAF010000028.1"/>
</dbReference>
<accession>A0ABT7E120</accession>
<feature type="domain" description="DUF6891" evidence="1">
    <location>
        <begin position="3"/>
        <end position="183"/>
    </location>
</feature>